<organism evidence="3 4">
    <name type="scientific">Wolfiporia cocos (strain MD-104)</name>
    <name type="common">Brown rot fungus</name>
    <dbReference type="NCBI Taxonomy" id="742152"/>
    <lineage>
        <taxon>Eukaryota</taxon>
        <taxon>Fungi</taxon>
        <taxon>Dikarya</taxon>
        <taxon>Basidiomycota</taxon>
        <taxon>Agaricomycotina</taxon>
        <taxon>Agaricomycetes</taxon>
        <taxon>Polyporales</taxon>
        <taxon>Phaeolaceae</taxon>
        <taxon>Wolfiporia</taxon>
    </lineage>
</organism>
<evidence type="ECO:0000259" key="2">
    <source>
        <dbReference type="Pfam" id="PF25534"/>
    </source>
</evidence>
<dbReference type="OrthoDB" id="3237202at2759"/>
<name>A0A2H3IZH4_WOLCO</name>
<dbReference type="Proteomes" id="UP000218811">
    <property type="component" value="Unassembled WGS sequence"/>
</dbReference>
<reference evidence="3 4" key="1">
    <citation type="journal article" date="2012" name="Science">
        <title>The Paleozoic origin of enzymatic lignin decomposition reconstructed from 31 fungal genomes.</title>
        <authorList>
            <person name="Floudas D."/>
            <person name="Binder M."/>
            <person name="Riley R."/>
            <person name="Barry K."/>
            <person name="Blanchette R.A."/>
            <person name="Henrissat B."/>
            <person name="Martinez A.T."/>
            <person name="Otillar R."/>
            <person name="Spatafora J.W."/>
            <person name="Yadav J.S."/>
            <person name="Aerts A."/>
            <person name="Benoit I."/>
            <person name="Boyd A."/>
            <person name="Carlson A."/>
            <person name="Copeland A."/>
            <person name="Coutinho P.M."/>
            <person name="de Vries R.P."/>
            <person name="Ferreira P."/>
            <person name="Findley K."/>
            <person name="Foster B."/>
            <person name="Gaskell J."/>
            <person name="Glotzer D."/>
            <person name="Gorecki P."/>
            <person name="Heitman J."/>
            <person name="Hesse C."/>
            <person name="Hori C."/>
            <person name="Igarashi K."/>
            <person name="Jurgens J.A."/>
            <person name="Kallen N."/>
            <person name="Kersten P."/>
            <person name="Kohler A."/>
            <person name="Kuees U."/>
            <person name="Kumar T.K.A."/>
            <person name="Kuo A."/>
            <person name="LaButti K."/>
            <person name="Larrondo L.F."/>
            <person name="Lindquist E."/>
            <person name="Ling A."/>
            <person name="Lombard V."/>
            <person name="Lucas S."/>
            <person name="Lundell T."/>
            <person name="Martin R."/>
            <person name="McLaughlin D.J."/>
            <person name="Morgenstern I."/>
            <person name="Morin E."/>
            <person name="Murat C."/>
            <person name="Nagy L.G."/>
            <person name="Nolan M."/>
            <person name="Ohm R.A."/>
            <person name="Patyshakuliyeva A."/>
            <person name="Rokas A."/>
            <person name="Ruiz-Duenas F.J."/>
            <person name="Sabat G."/>
            <person name="Salamov A."/>
            <person name="Samejima M."/>
            <person name="Schmutz J."/>
            <person name="Slot J.C."/>
            <person name="St John F."/>
            <person name="Stenlid J."/>
            <person name="Sun H."/>
            <person name="Sun S."/>
            <person name="Syed K."/>
            <person name="Tsang A."/>
            <person name="Wiebenga A."/>
            <person name="Young D."/>
            <person name="Pisabarro A."/>
            <person name="Eastwood D.C."/>
            <person name="Martin F."/>
            <person name="Cullen D."/>
            <person name="Grigoriev I.V."/>
            <person name="Hibbett D.S."/>
        </authorList>
    </citation>
    <scope>NUCLEOTIDE SEQUENCE [LARGE SCALE GENOMIC DNA]</scope>
    <source>
        <strain evidence="3 4">MD-104</strain>
    </source>
</reference>
<dbReference type="STRING" id="742152.A0A2H3IZH4"/>
<evidence type="ECO:0000313" key="4">
    <source>
        <dbReference type="Proteomes" id="UP000218811"/>
    </source>
</evidence>
<accession>A0A2H3IZH4</accession>
<evidence type="ECO:0000256" key="1">
    <source>
        <dbReference type="SAM" id="MobiDB-lite"/>
    </source>
</evidence>
<dbReference type="EMBL" id="KB467843">
    <property type="protein sequence ID" value="PCH35392.1"/>
    <property type="molecule type" value="Genomic_DNA"/>
</dbReference>
<sequence>MKLLGLEAWIECDGKRLDEYNIEVEGNQIACWVVSEVEKVNNCLLYLMYIIQDALNGAVELLHCDYQRFRNRLPNPLQNGRVGRKKKVMTCSEDLKISRFSGVHLGCADEMRPLRFSTLNTTEPQDTTNYYPDSDDVGSIEIQLWCIKNVKLSGKLWSPIRCHELFNLRSVPEASKVMSSHCVRLGDPIKTRVHKGYPKTYDVVDNPKRDPPHMSFRFKYRSRDILQALGIIPRPPVLQQAQSSSASNSSLGKRRYESSPGDDTTESRKRAPQPSPDAPALAHSIIHSQGQASEELKPIVHIKDESGDESDDMDALEAQFELIHKTMKSMKKQIDRLNAKRGEQSSARAVKREAATINLGSWNGETIDLPSR</sequence>
<proteinExistence type="predicted"/>
<protein>
    <recommendedName>
        <fullName evidence="2">DUF7918 domain-containing protein</fullName>
    </recommendedName>
</protein>
<gene>
    <name evidence="3" type="ORF">WOLCODRAFT_139882</name>
</gene>
<dbReference type="Pfam" id="PF25534">
    <property type="entry name" value="DUF7918"/>
    <property type="match status" value="1"/>
</dbReference>
<dbReference type="PANTHER" id="PTHR36223">
    <property type="entry name" value="BETA-LACTAMASE-TYPE TRANSPEPTIDASE FOLD DOMAIN CONTAINING PROTEIN"/>
    <property type="match status" value="1"/>
</dbReference>
<dbReference type="InterPro" id="IPR057678">
    <property type="entry name" value="DUF7918"/>
</dbReference>
<feature type="domain" description="DUF7918" evidence="2">
    <location>
        <begin position="111"/>
        <end position="234"/>
    </location>
</feature>
<feature type="region of interest" description="Disordered" evidence="1">
    <location>
        <begin position="236"/>
        <end position="280"/>
    </location>
</feature>
<dbReference type="AlphaFoldDB" id="A0A2H3IZH4"/>
<dbReference type="PANTHER" id="PTHR36223:SF1">
    <property type="entry name" value="TRANSCRIPTION ELONGATION FACTOR EAF N-TERMINAL DOMAIN-CONTAINING PROTEIN"/>
    <property type="match status" value="1"/>
</dbReference>
<feature type="compositionally biased region" description="Low complexity" evidence="1">
    <location>
        <begin position="239"/>
        <end position="250"/>
    </location>
</feature>
<keyword evidence="4" id="KW-1185">Reference proteome</keyword>
<evidence type="ECO:0000313" key="3">
    <source>
        <dbReference type="EMBL" id="PCH35392.1"/>
    </source>
</evidence>